<organism evidence="3 4">
    <name type="scientific">Theileria orientalis</name>
    <dbReference type="NCBI Taxonomy" id="68886"/>
    <lineage>
        <taxon>Eukaryota</taxon>
        <taxon>Sar</taxon>
        <taxon>Alveolata</taxon>
        <taxon>Apicomplexa</taxon>
        <taxon>Aconoidasida</taxon>
        <taxon>Piroplasmida</taxon>
        <taxon>Theileriidae</taxon>
        <taxon>Theileria</taxon>
    </lineage>
</organism>
<evidence type="ECO:0000313" key="4">
    <source>
        <dbReference type="Proteomes" id="UP000244811"/>
    </source>
</evidence>
<evidence type="ECO:0000256" key="1">
    <source>
        <dbReference type="SAM" id="Coils"/>
    </source>
</evidence>
<feature type="compositionally biased region" description="Gly residues" evidence="2">
    <location>
        <begin position="76"/>
        <end position="88"/>
    </location>
</feature>
<evidence type="ECO:0000313" key="3">
    <source>
        <dbReference type="EMBL" id="UKK03040.1"/>
    </source>
</evidence>
<feature type="region of interest" description="Disordered" evidence="2">
    <location>
        <begin position="33"/>
        <end position="95"/>
    </location>
</feature>
<feature type="compositionally biased region" description="Low complexity" evidence="2">
    <location>
        <begin position="34"/>
        <end position="50"/>
    </location>
</feature>
<sequence length="505" mass="53965">MKINTISAYVLVYLLARGHWNLMVPVRAEEESDASSTGSASADAGSSSGTPAEGSSLATPASESGSTASPDAGLTAGDGSGHVAGGSDAGQASPAADELGSLYPDFFTGGMSADEAPVTDPVLVAKKEEAKLLVENAKKAADDLMKTAQQMIKNAEELSITLESTSDLDVIYAKVDAAVYNFTLEKVEVENLFNPPDMMYYSGFPNGWHAEHDPELEKDATLRKTLMHYSGFPDGWHFGNPLVLRDIRRHELKGEIAAKTKEIEIFQNVISDLTTQMEKIDAEVKNLEEEHNELVQKLLGFDALLIKLYKADAEGNPVLMEENTDFEKKKAHGDIRFDFKGVKCTKVMYGVHELWKKGDREVEEPKLVAFNDTVNVLAVRDNDRAVLFKKETNSDKWYYHNTIERKRTGTAASRTAAQAGSSAGSTLASSSALAGSKMNLEAGSTGTPETPESLDETASVASGEGNDANEADSGTALRGSTVGSADGGSSSGGEAATEYSSVFME</sequence>
<feature type="region of interest" description="Disordered" evidence="2">
    <location>
        <begin position="408"/>
        <end position="427"/>
    </location>
</feature>
<proteinExistence type="predicted"/>
<name>A0A976QW69_THEOR</name>
<gene>
    <name evidence="3" type="ORF">MACK_003142</name>
</gene>
<feature type="compositionally biased region" description="Polar residues" evidence="2">
    <location>
        <begin position="56"/>
        <end position="69"/>
    </location>
</feature>
<dbReference type="EMBL" id="CP056072">
    <property type="protein sequence ID" value="UKK03040.1"/>
    <property type="molecule type" value="Genomic_DNA"/>
</dbReference>
<protein>
    <submittedName>
        <fullName evidence="3">Uncharacterized protein</fullName>
    </submittedName>
</protein>
<evidence type="ECO:0000256" key="2">
    <source>
        <dbReference type="SAM" id="MobiDB-lite"/>
    </source>
</evidence>
<dbReference type="AlphaFoldDB" id="A0A976QW69"/>
<feature type="coiled-coil region" evidence="1">
    <location>
        <begin position="127"/>
        <end position="165"/>
    </location>
</feature>
<accession>A0A976QW69</accession>
<dbReference type="Proteomes" id="UP000244811">
    <property type="component" value="Chromosome 4"/>
</dbReference>
<feature type="region of interest" description="Disordered" evidence="2">
    <location>
        <begin position="439"/>
        <end position="505"/>
    </location>
</feature>
<feature type="compositionally biased region" description="Low complexity" evidence="2">
    <location>
        <begin position="492"/>
        <end position="505"/>
    </location>
</feature>
<keyword evidence="1" id="KW-0175">Coiled coil</keyword>
<reference evidence="3" key="1">
    <citation type="submission" date="2022-07" db="EMBL/GenBank/DDBJ databases">
        <title>Evaluation of T. orientalis genome assembly methods using nanopore sequencing and analysis of variation between genomes.</title>
        <authorList>
            <person name="Yam J."/>
            <person name="Micallef M.L."/>
            <person name="Liu M."/>
            <person name="Djordjevic S.P."/>
            <person name="Bogema D.R."/>
            <person name="Jenkins C."/>
        </authorList>
    </citation>
    <scope>NUCLEOTIDE SEQUENCE</scope>
    <source>
        <strain evidence="3">Goon Nure</strain>
    </source>
</reference>
<feature type="coiled-coil region" evidence="1">
    <location>
        <begin position="270"/>
        <end position="297"/>
    </location>
</feature>
<feature type="compositionally biased region" description="Low complexity" evidence="2">
    <location>
        <begin position="409"/>
        <end position="427"/>
    </location>
</feature>